<dbReference type="EMBL" id="JBHLZU010000002">
    <property type="protein sequence ID" value="MFB9903020.1"/>
    <property type="molecule type" value="Genomic_DNA"/>
</dbReference>
<accession>A0ABV5ZQ46</accession>
<feature type="signal peptide" evidence="1">
    <location>
        <begin position="1"/>
        <end position="25"/>
    </location>
</feature>
<reference evidence="2 3" key="1">
    <citation type="submission" date="2024-09" db="EMBL/GenBank/DDBJ databases">
        <authorList>
            <person name="Sun Q."/>
            <person name="Mori K."/>
        </authorList>
    </citation>
    <scope>NUCLEOTIDE SEQUENCE [LARGE SCALE GENOMIC DNA]</scope>
    <source>
        <strain evidence="2 3">TBRC 7907</strain>
    </source>
</reference>
<gene>
    <name evidence="2" type="ORF">ACFFQA_03635</name>
</gene>
<organism evidence="2 3">
    <name type="scientific">Allokutzneria oryzae</name>
    <dbReference type="NCBI Taxonomy" id="1378989"/>
    <lineage>
        <taxon>Bacteria</taxon>
        <taxon>Bacillati</taxon>
        <taxon>Actinomycetota</taxon>
        <taxon>Actinomycetes</taxon>
        <taxon>Pseudonocardiales</taxon>
        <taxon>Pseudonocardiaceae</taxon>
        <taxon>Allokutzneria</taxon>
    </lineage>
</organism>
<comment type="caution">
    <text evidence="2">The sequence shown here is derived from an EMBL/GenBank/DDBJ whole genome shotgun (WGS) entry which is preliminary data.</text>
</comment>
<dbReference type="Gene3D" id="2.115.10.20">
    <property type="entry name" value="Glycosyl hydrolase domain, family 43"/>
    <property type="match status" value="2"/>
</dbReference>
<name>A0ABV5ZQ46_9PSEU</name>
<sequence>MGLRRPRNLLAVLLCVLVLAGCTTAETPPPEPPAPAMTGPATVAPNRGTAGGAAALVPAVLGTDRPRQSGGVVAVGGPQAPYNYGPTLLLENGRYRMWWCSQLMGAGPPGDDIVHGDAATPAGPFQAVGAVFSGSGGGFDAMHTCDPSVIKVSGTYYLYYTGAPNDHTHDNTIGVAASDDGVRWRRLAAGAPIVRASGEVRRPNTYGAGQPSVFYLDGWFHLMFTDTTAAGAGPNGAGQFVLRAKDPLFAEQVQALTRDGFEPVASTQVTRTRSVVDAFSADWMWVPALDAVAIAHETGEGTTITFWDRTFARHPYQPVHIPGPWQEGPGLVRTAEGHAPLSTEDPCGRTAIDVVRATREPRAPTDLQHFGLDVRGFDGCAETGRARKILEGFALPAPDRTIDLVIGGNRVRVERRSVAERLAVRLLPAPVPALQRLPVLARLRPGAPAIRAPGRPFAFLLDDGRLWRAGSEAAAVANESPIVDVPTARWDAYRPGSTIGG</sequence>
<evidence type="ECO:0000313" key="2">
    <source>
        <dbReference type="EMBL" id="MFB9903020.1"/>
    </source>
</evidence>
<keyword evidence="3" id="KW-1185">Reference proteome</keyword>
<dbReference type="RefSeq" id="WP_377850118.1">
    <property type="nucleotide sequence ID" value="NZ_JBHLZU010000002.1"/>
</dbReference>
<feature type="chain" id="PRO_5047341357" evidence="1">
    <location>
        <begin position="26"/>
        <end position="501"/>
    </location>
</feature>
<dbReference type="PROSITE" id="PS51257">
    <property type="entry name" value="PROKAR_LIPOPROTEIN"/>
    <property type="match status" value="1"/>
</dbReference>
<proteinExistence type="predicted"/>
<evidence type="ECO:0000313" key="3">
    <source>
        <dbReference type="Proteomes" id="UP001589693"/>
    </source>
</evidence>
<dbReference type="SUPFAM" id="SSF75005">
    <property type="entry name" value="Arabinanase/levansucrase/invertase"/>
    <property type="match status" value="1"/>
</dbReference>
<dbReference type="Proteomes" id="UP001589693">
    <property type="component" value="Unassembled WGS sequence"/>
</dbReference>
<protein>
    <submittedName>
        <fullName evidence="2">Beta-xylosidase</fullName>
    </submittedName>
</protein>
<evidence type="ECO:0000256" key="1">
    <source>
        <dbReference type="SAM" id="SignalP"/>
    </source>
</evidence>
<keyword evidence="1" id="KW-0732">Signal</keyword>
<dbReference type="InterPro" id="IPR023296">
    <property type="entry name" value="Glyco_hydro_beta-prop_sf"/>
</dbReference>